<accession>A0A402CWW9</accession>
<dbReference type="EMBL" id="AP025739">
    <property type="protein sequence ID" value="BDI34316.1"/>
    <property type="molecule type" value="Genomic_DNA"/>
</dbReference>
<organism evidence="1 2">
    <name type="scientific">Capsulimonas corticalis</name>
    <dbReference type="NCBI Taxonomy" id="2219043"/>
    <lineage>
        <taxon>Bacteria</taxon>
        <taxon>Bacillati</taxon>
        <taxon>Armatimonadota</taxon>
        <taxon>Armatimonadia</taxon>
        <taxon>Capsulimonadales</taxon>
        <taxon>Capsulimonadaceae</taxon>
        <taxon>Capsulimonas</taxon>
    </lineage>
</organism>
<protein>
    <submittedName>
        <fullName evidence="1">Uncharacterized protein</fullName>
    </submittedName>
</protein>
<name>A0A402CWW9_9BACT</name>
<dbReference type="KEGG" id="ccot:CCAX7_63670"/>
<evidence type="ECO:0000313" key="1">
    <source>
        <dbReference type="EMBL" id="BDI34316.1"/>
    </source>
</evidence>
<sequence length="45" mass="4882">MKGVMSGIDAFGYLSHDEGNPDLERPNEVVGDLFELVNSTGRTVD</sequence>
<gene>
    <name evidence="1" type="ORF">CCAX7_63670</name>
</gene>
<dbReference type="AlphaFoldDB" id="A0A402CWW9"/>
<evidence type="ECO:0000313" key="2">
    <source>
        <dbReference type="Proteomes" id="UP000287394"/>
    </source>
</evidence>
<keyword evidence="2" id="KW-1185">Reference proteome</keyword>
<dbReference type="Proteomes" id="UP000287394">
    <property type="component" value="Chromosome"/>
</dbReference>
<proteinExistence type="predicted"/>
<reference evidence="1 2" key="1">
    <citation type="journal article" date="2019" name="Int. J. Syst. Evol. Microbiol.">
        <title>Capsulimonas corticalis gen. nov., sp. nov., an aerobic capsulated bacterium, of a novel bacterial order, Capsulimonadales ord. nov., of the class Armatimonadia of the phylum Armatimonadetes.</title>
        <authorList>
            <person name="Li J."/>
            <person name="Kudo C."/>
            <person name="Tonouchi A."/>
        </authorList>
    </citation>
    <scope>NUCLEOTIDE SEQUENCE [LARGE SCALE GENOMIC DNA]</scope>
    <source>
        <strain evidence="1 2">AX-7</strain>
    </source>
</reference>